<dbReference type="InterPro" id="IPR051131">
    <property type="entry name" value="NEK_Ser/Thr_kinase_NIMA"/>
</dbReference>
<dbReference type="PROSITE" id="PS00108">
    <property type="entry name" value="PROTEIN_KINASE_ST"/>
    <property type="match status" value="1"/>
</dbReference>
<dbReference type="Gene3D" id="1.10.510.10">
    <property type="entry name" value="Transferase(Phosphotransferase) domain 1"/>
    <property type="match status" value="1"/>
</dbReference>
<keyword evidence="4" id="KW-0808">Transferase</keyword>
<reference evidence="11" key="1">
    <citation type="submission" date="2021-05" db="EMBL/GenBank/DDBJ databases">
        <authorList>
            <person name="Alioto T."/>
            <person name="Alioto T."/>
            <person name="Gomez Garrido J."/>
        </authorList>
    </citation>
    <scope>NUCLEOTIDE SEQUENCE</scope>
</reference>
<evidence type="ECO:0000256" key="5">
    <source>
        <dbReference type="ARBA" id="ARBA00022741"/>
    </source>
</evidence>
<comment type="catalytic activity">
    <reaction evidence="9">
        <text>L-seryl-[protein] + ATP = O-phospho-L-seryl-[protein] + ADP + H(+)</text>
        <dbReference type="Rhea" id="RHEA:17989"/>
        <dbReference type="Rhea" id="RHEA-COMP:9863"/>
        <dbReference type="Rhea" id="RHEA-COMP:11604"/>
        <dbReference type="ChEBI" id="CHEBI:15378"/>
        <dbReference type="ChEBI" id="CHEBI:29999"/>
        <dbReference type="ChEBI" id="CHEBI:30616"/>
        <dbReference type="ChEBI" id="CHEBI:83421"/>
        <dbReference type="ChEBI" id="CHEBI:456216"/>
        <dbReference type="EC" id="2.7.11.1"/>
    </reaction>
</comment>
<evidence type="ECO:0000256" key="2">
    <source>
        <dbReference type="ARBA" id="ARBA00012513"/>
    </source>
</evidence>
<dbReference type="InterPro" id="IPR011009">
    <property type="entry name" value="Kinase-like_dom_sf"/>
</dbReference>
<evidence type="ECO:0000256" key="6">
    <source>
        <dbReference type="ARBA" id="ARBA00022777"/>
    </source>
</evidence>
<evidence type="ECO:0000256" key="4">
    <source>
        <dbReference type="ARBA" id="ARBA00022679"/>
    </source>
</evidence>
<keyword evidence="7" id="KW-0067">ATP-binding</keyword>
<evidence type="ECO:0000313" key="11">
    <source>
        <dbReference type="EMBL" id="CAG6740032.1"/>
    </source>
</evidence>
<keyword evidence="5" id="KW-0547">Nucleotide-binding</keyword>
<evidence type="ECO:0000256" key="7">
    <source>
        <dbReference type="ARBA" id="ARBA00022840"/>
    </source>
</evidence>
<evidence type="ECO:0000256" key="8">
    <source>
        <dbReference type="ARBA" id="ARBA00047899"/>
    </source>
</evidence>
<comment type="similarity">
    <text evidence="1">Belongs to the protein kinase superfamily. NEK Ser/Thr protein kinase family. NIMA subfamily.</text>
</comment>
<keyword evidence="6 11" id="KW-0418">Kinase</keyword>
<dbReference type="GO" id="GO:0004674">
    <property type="term" value="F:protein serine/threonine kinase activity"/>
    <property type="evidence" value="ECO:0007669"/>
    <property type="project" value="UniProtKB-KW"/>
</dbReference>
<dbReference type="GO" id="GO:0005524">
    <property type="term" value="F:ATP binding"/>
    <property type="evidence" value="ECO:0007669"/>
    <property type="project" value="UniProtKB-KW"/>
</dbReference>
<evidence type="ECO:0000256" key="9">
    <source>
        <dbReference type="ARBA" id="ARBA00048679"/>
    </source>
</evidence>
<feature type="domain" description="Protein kinase" evidence="10">
    <location>
        <begin position="1"/>
        <end position="100"/>
    </location>
</feature>
<dbReference type="AlphaFoldDB" id="A0A8D8Z5F4"/>
<sequence length="100" mass="11564">MCGKLLTMAICLRIRKRTEQFLEEKFVWKVLYQLSVALHVCHSTLQQCQVLHRDIKPANVFLDENNNVKLGDFGLARVLNWDESHSNTIVGTPYLYESGK</sequence>
<dbReference type="SUPFAM" id="SSF56112">
    <property type="entry name" value="Protein kinase-like (PK-like)"/>
    <property type="match status" value="1"/>
</dbReference>
<dbReference type="PANTHER" id="PTHR44899:SF10">
    <property type="entry name" value="NIMA-RELATED KINASE 2"/>
    <property type="match status" value="1"/>
</dbReference>
<proteinExistence type="inferred from homology"/>
<dbReference type="EC" id="2.7.11.1" evidence="2"/>
<dbReference type="InterPro" id="IPR000719">
    <property type="entry name" value="Prot_kinase_dom"/>
</dbReference>
<comment type="catalytic activity">
    <reaction evidence="8">
        <text>L-threonyl-[protein] + ATP = O-phospho-L-threonyl-[protein] + ADP + H(+)</text>
        <dbReference type="Rhea" id="RHEA:46608"/>
        <dbReference type="Rhea" id="RHEA-COMP:11060"/>
        <dbReference type="Rhea" id="RHEA-COMP:11605"/>
        <dbReference type="ChEBI" id="CHEBI:15378"/>
        <dbReference type="ChEBI" id="CHEBI:30013"/>
        <dbReference type="ChEBI" id="CHEBI:30616"/>
        <dbReference type="ChEBI" id="CHEBI:61977"/>
        <dbReference type="ChEBI" id="CHEBI:456216"/>
        <dbReference type="EC" id="2.7.11.1"/>
    </reaction>
</comment>
<name>A0A8D8Z5F4_9HEMI</name>
<dbReference type="InterPro" id="IPR008271">
    <property type="entry name" value="Ser/Thr_kinase_AS"/>
</dbReference>
<keyword evidence="3" id="KW-0723">Serine/threonine-protein kinase</keyword>
<protein>
    <recommendedName>
        <fullName evidence="2">non-specific serine/threonine protein kinase</fullName>
        <ecNumber evidence="2">2.7.11.1</ecNumber>
    </recommendedName>
</protein>
<dbReference type="Pfam" id="PF00069">
    <property type="entry name" value="Pkinase"/>
    <property type="match status" value="1"/>
</dbReference>
<evidence type="ECO:0000256" key="1">
    <source>
        <dbReference type="ARBA" id="ARBA00010886"/>
    </source>
</evidence>
<accession>A0A8D8Z5F4</accession>
<evidence type="ECO:0000259" key="10">
    <source>
        <dbReference type="PROSITE" id="PS50011"/>
    </source>
</evidence>
<organism evidence="11">
    <name type="scientific">Cacopsylla melanoneura</name>
    <dbReference type="NCBI Taxonomy" id="428564"/>
    <lineage>
        <taxon>Eukaryota</taxon>
        <taxon>Metazoa</taxon>
        <taxon>Ecdysozoa</taxon>
        <taxon>Arthropoda</taxon>
        <taxon>Hexapoda</taxon>
        <taxon>Insecta</taxon>
        <taxon>Pterygota</taxon>
        <taxon>Neoptera</taxon>
        <taxon>Paraneoptera</taxon>
        <taxon>Hemiptera</taxon>
        <taxon>Sternorrhyncha</taxon>
        <taxon>Psylloidea</taxon>
        <taxon>Psyllidae</taxon>
        <taxon>Psyllinae</taxon>
        <taxon>Cacopsylla</taxon>
    </lineage>
</organism>
<evidence type="ECO:0000256" key="3">
    <source>
        <dbReference type="ARBA" id="ARBA00022527"/>
    </source>
</evidence>
<dbReference type="PROSITE" id="PS50011">
    <property type="entry name" value="PROTEIN_KINASE_DOM"/>
    <property type="match status" value="1"/>
</dbReference>
<dbReference type="EMBL" id="HBUF01416806">
    <property type="protein sequence ID" value="CAG6740032.1"/>
    <property type="molecule type" value="Transcribed_RNA"/>
</dbReference>
<dbReference type="PANTHER" id="PTHR44899">
    <property type="entry name" value="CAMK FAMILY PROTEIN KINASE"/>
    <property type="match status" value="1"/>
</dbReference>